<feature type="transmembrane region" description="Helical" evidence="7">
    <location>
        <begin position="48"/>
        <end position="75"/>
    </location>
</feature>
<comment type="caution">
    <text evidence="9">The sequence shown here is derived from an EMBL/GenBank/DDBJ whole genome shotgun (WGS) entry which is preliminary data.</text>
</comment>
<dbReference type="Pfam" id="PF00403">
    <property type="entry name" value="HMA"/>
    <property type="match status" value="1"/>
</dbReference>
<evidence type="ECO:0000256" key="2">
    <source>
        <dbReference type="ARBA" id="ARBA00022723"/>
    </source>
</evidence>
<dbReference type="AlphaFoldDB" id="A0AAN9JT34"/>
<dbReference type="Proteomes" id="UP001359559">
    <property type="component" value="Unassembled WGS sequence"/>
</dbReference>
<dbReference type="InterPro" id="IPR036163">
    <property type="entry name" value="HMA_dom_sf"/>
</dbReference>
<evidence type="ECO:0000256" key="6">
    <source>
        <dbReference type="SAM" id="MobiDB-lite"/>
    </source>
</evidence>
<evidence type="ECO:0000256" key="7">
    <source>
        <dbReference type="SAM" id="Phobius"/>
    </source>
</evidence>
<organism evidence="9 10">
    <name type="scientific">Clitoria ternatea</name>
    <name type="common">Butterfly pea</name>
    <dbReference type="NCBI Taxonomy" id="43366"/>
    <lineage>
        <taxon>Eukaryota</taxon>
        <taxon>Viridiplantae</taxon>
        <taxon>Streptophyta</taxon>
        <taxon>Embryophyta</taxon>
        <taxon>Tracheophyta</taxon>
        <taxon>Spermatophyta</taxon>
        <taxon>Magnoliopsida</taxon>
        <taxon>eudicotyledons</taxon>
        <taxon>Gunneridae</taxon>
        <taxon>Pentapetalae</taxon>
        <taxon>rosids</taxon>
        <taxon>fabids</taxon>
        <taxon>Fabales</taxon>
        <taxon>Fabaceae</taxon>
        <taxon>Papilionoideae</taxon>
        <taxon>50 kb inversion clade</taxon>
        <taxon>NPAAA clade</taxon>
        <taxon>indigoferoid/millettioid clade</taxon>
        <taxon>Phaseoleae</taxon>
        <taxon>Clitoria</taxon>
    </lineage>
</organism>
<keyword evidence="7" id="KW-0812">Transmembrane</keyword>
<evidence type="ECO:0000259" key="8">
    <source>
        <dbReference type="PROSITE" id="PS50846"/>
    </source>
</evidence>
<sequence>MVICYMALRFIERFGSLMVICYMALRFAERFDSLMVICYMSLPFADRFGSLTVICYMTLRFVECFGSLMVIYYMALQFVERFGSLMFIYLGAESVLLSLSRYTLIAIHSILACTLCSPTESIPPQTWFLKVSIHCEGCRRKVKKVLKSIDGVFTATIDPHQQKVTVIGSVSVETLLKKLVRAGKHAEIWPENLDDKGNISGKVENKKKKNQPGKSQSMENRGTETGVTGVGNCNNSKKTAGDNSPEKSPASDNAPPEGGGGGFGKKKKKKAQNGNGSSDLGSACSGGVPAHTGSQLQNLVGQQMGQMNLSPTRQHQLLSYPDTYYTPMVYFATTYHDRLYPMARIGGPTFCVPSSPYICDQDSCQFQSASLISFEIFSDENANGCSIM</sequence>
<evidence type="ECO:0000256" key="5">
    <source>
        <dbReference type="ARBA" id="ARBA00024045"/>
    </source>
</evidence>
<dbReference type="InterPro" id="IPR006121">
    <property type="entry name" value="HMA_dom"/>
</dbReference>
<dbReference type="PROSITE" id="PS50846">
    <property type="entry name" value="HMA_2"/>
    <property type="match status" value="1"/>
</dbReference>
<evidence type="ECO:0000256" key="1">
    <source>
        <dbReference type="ARBA" id="ARBA00022481"/>
    </source>
</evidence>
<protein>
    <recommendedName>
        <fullName evidence="8">HMA domain-containing protein</fullName>
    </recommendedName>
</protein>
<keyword evidence="4" id="KW-0636">Prenylation</keyword>
<feature type="compositionally biased region" description="Polar residues" evidence="6">
    <location>
        <begin position="212"/>
        <end position="242"/>
    </location>
</feature>
<comment type="similarity">
    <text evidence="5">Belongs to the HIPP family.</text>
</comment>
<keyword evidence="7" id="KW-1133">Transmembrane helix</keyword>
<dbReference type="PANTHER" id="PTHR45868">
    <property type="entry name" value="HEAVY METAL-ASSOCIATED ISOPRENYLATED PLANT PROTEIN 33-RELATED"/>
    <property type="match status" value="1"/>
</dbReference>
<keyword evidence="7" id="KW-0472">Membrane</keyword>
<dbReference type="PANTHER" id="PTHR45868:SF86">
    <property type="entry name" value="HMA DOMAIN-CONTAINING PROTEIN"/>
    <property type="match status" value="1"/>
</dbReference>
<dbReference type="SUPFAM" id="SSF55008">
    <property type="entry name" value="HMA, heavy metal-associated domain"/>
    <property type="match status" value="1"/>
</dbReference>
<evidence type="ECO:0000256" key="3">
    <source>
        <dbReference type="ARBA" id="ARBA00023288"/>
    </source>
</evidence>
<gene>
    <name evidence="9" type="ORF">RJT34_14711</name>
</gene>
<reference evidence="9 10" key="1">
    <citation type="submission" date="2024-01" db="EMBL/GenBank/DDBJ databases">
        <title>The genomes of 5 underutilized Papilionoideae crops provide insights into root nodulation and disease resistance.</title>
        <authorList>
            <person name="Yuan L."/>
        </authorList>
    </citation>
    <scope>NUCLEOTIDE SEQUENCE [LARGE SCALE GENOMIC DNA]</scope>
    <source>
        <strain evidence="9">LY-2023</strain>
        <tissue evidence="9">Leaf</tissue>
    </source>
</reference>
<feature type="region of interest" description="Disordered" evidence="6">
    <location>
        <begin position="191"/>
        <end position="288"/>
    </location>
</feature>
<proteinExistence type="inferred from homology"/>
<dbReference type="GO" id="GO:0046872">
    <property type="term" value="F:metal ion binding"/>
    <property type="evidence" value="ECO:0007669"/>
    <property type="project" value="UniProtKB-KW"/>
</dbReference>
<dbReference type="Gene3D" id="3.30.70.100">
    <property type="match status" value="1"/>
</dbReference>
<keyword evidence="10" id="KW-1185">Reference proteome</keyword>
<feature type="domain" description="HMA" evidence="8">
    <location>
        <begin position="124"/>
        <end position="187"/>
    </location>
</feature>
<evidence type="ECO:0000313" key="10">
    <source>
        <dbReference type="Proteomes" id="UP001359559"/>
    </source>
</evidence>
<name>A0AAN9JT34_CLITE</name>
<accession>A0AAN9JT34</accession>
<evidence type="ECO:0000256" key="4">
    <source>
        <dbReference type="ARBA" id="ARBA00023289"/>
    </source>
</evidence>
<dbReference type="CDD" id="cd00371">
    <property type="entry name" value="HMA"/>
    <property type="match status" value="1"/>
</dbReference>
<evidence type="ECO:0000313" key="9">
    <source>
        <dbReference type="EMBL" id="KAK7303794.1"/>
    </source>
</evidence>
<keyword evidence="1" id="KW-0488">Methylation</keyword>
<keyword evidence="3" id="KW-0449">Lipoprotein</keyword>
<dbReference type="EMBL" id="JAYKXN010000003">
    <property type="protein sequence ID" value="KAK7303794.1"/>
    <property type="molecule type" value="Genomic_DNA"/>
</dbReference>
<keyword evidence="2" id="KW-0479">Metal-binding</keyword>